<sequence length="1203" mass="132284">MQSVPGLRELQPVSLSDLDPSRTPAGEITAVVSLVWPYSSSALRLTAIIAHQEHRRRERRGELKVLFTGYAAESLRKLAIGEVVKLSLEGADWEPLPDTQEKDVPWQLRWEKRLRVKVFKDSSATEPYIDVDRTFDEAQLSGVFERIAAAEAIISESQREQPDDFASQTPQKPSTQLSGSWSASFFGSQQTPINIFAQGRRRLFNTDSDEDDEGVEAERPSKRPRLFEPHQSFRYVSGSPHDEEDEDAAATQQTQRAEDQFFDENSFRTSFRTANESGLYVRPDDAADVSMDGESSFRTALADRSQSSKMYIRPDDSQDKDGRKSKTPETTNVLGDTDTQDTIRETSREDSTSSDLYKIFFGHSPKSYSPTPVPPEPSGAALDADSNRPLGRLLSTQESDASSRVPLAPKGGSSGKVSPVPLQERLSPPEPAPPRGIEVDSQPMSSFTLDAERSRVASQSAAGPRMPPPPLQTRRVPPLDTTSLQLREPITPTLKPAASPALPLPSPFPTSALGTGSLSFFPSQSTQGTLRSTESNVRGEPASGTLSAASGTARAALQQMEDDIPIERQVEGKERTQPTPESPRVLRAGERSQVARETITVVKRPSTATSEVSGSHTRITVEDIFIRREDPSQARPTAPEVITILDSSDDEDDDAEAGAISDEDEEYAEVESEEESLEDTAESNFRAGYIVASDEDVEDSEDDQYDQGHRLEEVIEYAEMEEFEYVRHSTPAGEEENRWREEDEEEEVFGIEEEEEEDGNEERAEDSAAEDASEADDLQEAETEEAASPSKVGSTLVPAAPSPFSHISPSYRARADRNQDQTPEASASASPTSTRGYPEARSTDGLRGLVMSILQDLSESSTPTGTPSSQRDRHSGAGPGRLPSVSTSQENTPFARQKMPQHEAVKDVDIVMGDADDTGTPQPRGRRTLPWKTPRQRVPEHSPYAGLPLTEPQLARIRPPLSPPRTEPARKPADVIFGNGQGKAKQSASEGQSVARAEAETEAEEVRRLREYNTKANVPAGTVTSLSEFVPLGRLHRLPWDATVDVLAVNLRDATAEQMEKPPKFFHMTLVVIDPSCADGKGVIVRLLRPYKEGLPANVKQGDILLLRNIRFKSTNHRRSGGSTMSSGWKVWRPRRAPDGTQELVEIPNGGPYVEVGAGEVAYANQLWEWWKGIDVDVRVYLIHGTDMHTGPQGGTGQEMRSF</sequence>
<evidence type="ECO:0000256" key="1">
    <source>
        <dbReference type="SAM" id="MobiDB-lite"/>
    </source>
</evidence>
<reference evidence="2" key="1">
    <citation type="submission" date="2023-01" db="EMBL/GenBank/DDBJ databases">
        <title>The chitinases involved in constricting ring structure development in the nematode-trapping fungus Drechslerella dactyloides.</title>
        <authorList>
            <person name="Wang R."/>
            <person name="Zhang L."/>
            <person name="Tang P."/>
            <person name="Li S."/>
            <person name="Liang L."/>
        </authorList>
    </citation>
    <scope>NUCLEOTIDE SEQUENCE</scope>
    <source>
        <strain evidence="2">YMF1.00031</strain>
    </source>
</reference>
<feature type="compositionally biased region" description="Basic and acidic residues" evidence="1">
    <location>
        <begin position="619"/>
        <end position="632"/>
    </location>
</feature>
<dbReference type="EMBL" id="JAQGDS010000012">
    <property type="protein sequence ID" value="KAJ6256637.1"/>
    <property type="molecule type" value="Genomic_DNA"/>
</dbReference>
<feature type="region of interest" description="Disordered" evidence="1">
    <location>
        <begin position="204"/>
        <end position="256"/>
    </location>
</feature>
<evidence type="ECO:0000313" key="3">
    <source>
        <dbReference type="Proteomes" id="UP001221413"/>
    </source>
</evidence>
<feature type="compositionally biased region" description="Acidic residues" evidence="1">
    <location>
        <begin position="693"/>
        <end position="705"/>
    </location>
</feature>
<feature type="region of interest" description="Disordered" evidence="1">
    <location>
        <begin position="567"/>
        <end position="710"/>
    </location>
</feature>
<dbReference type="Gene3D" id="2.40.50.140">
    <property type="entry name" value="Nucleic acid-binding proteins"/>
    <property type="match status" value="1"/>
</dbReference>
<feature type="compositionally biased region" description="Polar residues" evidence="1">
    <location>
        <begin position="514"/>
        <end position="536"/>
    </location>
</feature>
<feature type="compositionally biased region" description="Acidic residues" evidence="1">
    <location>
        <begin position="767"/>
        <end position="785"/>
    </location>
</feature>
<feature type="compositionally biased region" description="Low complexity" evidence="1">
    <location>
        <begin position="542"/>
        <end position="555"/>
    </location>
</feature>
<organism evidence="2 3">
    <name type="scientific">Drechslerella dactyloides</name>
    <name type="common">Nematode-trapping fungus</name>
    <name type="synonym">Arthrobotrys dactyloides</name>
    <dbReference type="NCBI Taxonomy" id="74499"/>
    <lineage>
        <taxon>Eukaryota</taxon>
        <taxon>Fungi</taxon>
        <taxon>Dikarya</taxon>
        <taxon>Ascomycota</taxon>
        <taxon>Pezizomycotina</taxon>
        <taxon>Orbiliomycetes</taxon>
        <taxon>Orbiliales</taxon>
        <taxon>Orbiliaceae</taxon>
        <taxon>Drechslerella</taxon>
    </lineage>
</organism>
<feature type="compositionally biased region" description="Low complexity" evidence="1">
    <location>
        <begin position="491"/>
        <end position="501"/>
    </location>
</feature>
<feature type="compositionally biased region" description="Polar residues" evidence="1">
    <location>
        <begin position="166"/>
        <end position="183"/>
    </location>
</feature>
<dbReference type="InterPro" id="IPR012340">
    <property type="entry name" value="NA-bd_OB-fold"/>
</dbReference>
<feature type="compositionally biased region" description="Acidic residues" evidence="1">
    <location>
        <begin position="647"/>
        <end position="681"/>
    </location>
</feature>
<feature type="compositionally biased region" description="Polar residues" evidence="1">
    <location>
        <begin position="606"/>
        <end position="618"/>
    </location>
</feature>
<feature type="region of interest" description="Disordered" evidence="1">
    <location>
        <begin position="980"/>
        <end position="1002"/>
    </location>
</feature>
<feature type="region of interest" description="Disordered" evidence="1">
    <location>
        <begin position="157"/>
        <end position="183"/>
    </location>
</feature>
<evidence type="ECO:0000313" key="2">
    <source>
        <dbReference type="EMBL" id="KAJ6256637.1"/>
    </source>
</evidence>
<feature type="compositionally biased region" description="Basic and acidic residues" evidence="1">
    <location>
        <begin position="341"/>
        <end position="351"/>
    </location>
</feature>
<feature type="compositionally biased region" description="Basic and acidic residues" evidence="1">
    <location>
        <begin position="567"/>
        <end position="576"/>
    </location>
</feature>
<proteinExistence type="predicted"/>
<evidence type="ECO:0008006" key="4">
    <source>
        <dbReference type="Google" id="ProtNLM"/>
    </source>
</evidence>
<dbReference type="SUPFAM" id="SSF50249">
    <property type="entry name" value="Nucleic acid-binding proteins"/>
    <property type="match status" value="1"/>
</dbReference>
<comment type="caution">
    <text evidence="2">The sequence shown here is derived from an EMBL/GenBank/DDBJ whole genome shotgun (WGS) entry which is preliminary data.</text>
</comment>
<protein>
    <recommendedName>
        <fullName evidence="4">Telomeric single stranded DNA binding POT1/Cdc13 domain-containing protein</fullName>
    </recommendedName>
</protein>
<feature type="compositionally biased region" description="Low complexity" evidence="1">
    <location>
        <begin position="822"/>
        <end position="834"/>
    </location>
</feature>
<feature type="region of interest" description="Disordered" evidence="1">
    <location>
        <begin position="282"/>
        <end position="555"/>
    </location>
</feature>
<dbReference type="AlphaFoldDB" id="A0AAD6IQR6"/>
<feature type="compositionally biased region" description="Low complexity" evidence="1">
    <location>
        <begin position="858"/>
        <end position="869"/>
    </location>
</feature>
<accession>A0AAD6IQR6</accession>
<feature type="compositionally biased region" description="Acidic residues" evidence="1">
    <location>
        <begin position="742"/>
        <end position="760"/>
    </location>
</feature>
<gene>
    <name evidence="2" type="ORF">Dda_8502</name>
</gene>
<dbReference type="Proteomes" id="UP001221413">
    <property type="component" value="Unassembled WGS sequence"/>
</dbReference>
<feature type="compositionally biased region" description="Basic and acidic residues" evidence="1">
    <location>
        <begin position="900"/>
        <end position="909"/>
    </location>
</feature>
<feature type="region of interest" description="Disordered" evidence="1">
    <location>
        <begin position="722"/>
        <end position="947"/>
    </location>
</feature>
<feature type="compositionally biased region" description="Polar residues" evidence="1">
    <location>
        <begin position="884"/>
        <end position="894"/>
    </location>
</feature>
<name>A0AAD6IQR6_DREDA</name>
<feature type="compositionally biased region" description="Basic and acidic residues" evidence="1">
    <location>
        <begin position="216"/>
        <end position="228"/>
    </location>
</feature>
<feature type="compositionally biased region" description="Basic and acidic residues" evidence="1">
    <location>
        <begin position="312"/>
        <end position="327"/>
    </location>
</feature>
<keyword evidence="3" id="KW-1185">Reference proteome</keyword>